<protein>
    <submittedName>
        <fullName evidence="4">TPR Domain containing protein</fullName>
    </submittedName>
</protein>
<dbReference type="PANTHER" id="PTHR16193">
    <property type="entry name" value="TETRATRICOPEPTIDE REPEAT PROTEIN 27"/>
    <property type="match status" value="1"/>
</dbReference>
<dbReference type="InterPro" id="IPR011990">
    <property type="entry name" value="TPR-like_helical_dom_sf"/>
</dbReference>
<accession>A0A1J4K8P7</accession>
<name>A0A1J4K8P7_9EUKA</name>
<evidence type="ECO:0000256" key="3">
    <source>
        <dbReference type="PROSITE-ProRule" id="PRU00339"/>
    </source>
</evidence>
<proteinExistence type="predicted"/>
<dbReference type="Gene3D" id="1.25.40.10">
    <property type="entry name" value="Tetratricopeptide repeat domain"/>
    <property type="match status" value="1"/>
</dbReference>
<dbReference type="RefSeq" id="XP_068360723.1">
    <property type="nucleotide sequence ID" value="XM_068492378.1"/>
</dbReference>
<dbReference type="Proteomes" id="UP000179807">
    <property type="component" value="Unassembled WGS sequence"/>
</dbReference>
<organism evidence="4 5">
    <name type="scientific">Tritrichomonas foetus</name>
    <dbReference type="NCBI Taxonomy" id="1144522"/>
    <lineage>
        <taxon>Eukaryota</taxon>
        <taxon>Metamonada</taxon>
        <taxon>Parabasalia</taxon>
        <taxon>Tritrichomonadida</taxon>
        <taxon>Tritrichomonadidae</taxon>
        <taxon>Tritrichomonas</taxon>
    </lineage>
</organism>
<keyword evidence="2 3" id="KW-0802">TPR repeat</keyword>
<evidence type="ECO:0000313" key="5">
    <source>
        <dbReference type="Proteomes" id="UP000179807"/>
    </source>
</evidence>
<sequence length="711" mass="81491">MFDLTGLPPQCSDVFRDPVQYFNSLKADDLKTIFQSEPDNSTAESAISLGMTALLCFVIENFTGPSIKDSLSKNVIDYLHNSIPENFQIDLNLNGETISHLAVLPEFIWLSFTLFRKFNAPPVWISRATAVLQRCLSGPSEILQSIIMPGFTGIELAMAYRQYHQYTMFLNELENYRKSIQFEFELIGKLGKKTKFQQESKAQLTLTVQNSAHIRENTVQANAVSDQLNDREIRLEDDSHLLERPHLDENNEIPPLTDEELCFLLLECHAIGDRAVSETKDEKRIPLLQTILQCKPAYSIATCALFNKSLLEKKDLYTQQRAAIQLDSIVADFAKEEPKPSDRLKCFFMLDHPPLWEVRREMGMQLMMVGAARSAANVFIEHKMWDELAMCCQVAKDSQLALDVLEKEKKTPLILCIIGEFKSDKEMLNQAWEESNHSFSRAQRSMARIYLHAAQWSEAAECYRKALALNRLYPDCWFSLGCSLMNLNDFESAVDAFQNVVSQKNDDSESFSNLAICLQQLKKFPEAHKAITQAVRFDRRSIKLWENYMIISMNNNCLNDCLLGIEEVQKANNKWCNTPLLYDILHEVVENKGDLQRFVNDMDLIAQNADCGFDFWTIFADLCEALGNNERALEMRNTVIKLLEKDGKVREVVEFRRIVEAAEKLVQTTKKVIEKKRGTVQRIRVLVKKYSDDFSSLEEFATLQGLQSAFD</sequence>
<dbReference type="Pfam" id="PF13181">
    <property type="entry name" value="TPR_8"/>
    <property type="match status" value="1"/>
</dbReference>
<dbReference type="VEuPathDB" id="TrichDB:TRFO_05243"/>
<feature type="repeat" description="TPR" evidence="3">
    <location>
        <begin position="440"/>
        <end position="473"/>
    </location>
</feature>
<reference evidence="4" key="1">
    <citation type="submission" date="2016-10" db="EMBL/GenBank/DDBJ databases">
        <authorList>
            <person name="Benchimol M."/>
            <person name="Almeida L.G."/>
            <person name="Vasconcelos A.T."/>
            <person name="Perreira-Neves A."/>
            <person name="Rosa I.A."/>
            <person name="Tasca T."/>
            <person name="Bogo M.R."/>
            <person name="de Souza W."/>
        </authorList>
    </citation>
    <scope>NUCLEOTIDE SEQUENCE [LARGE SCALE GENOMIC DNA]</scope>
    <source>
        <strain evidence="4">K</strain>
    </source>
</reference>
<evidence type="ECO:0000256" key="1">
    <source>
        <dbReference type="ARBA" id="ARBA00022737"/>
    </source>
</evidence>
<dbReference type="PROSITE" id="PS50005">
    <property type="entry name" value="TPR"/>
    <property type="match status" value="2"/>
</dbReference>
<dbReference type="PANTHER" id="PTHR16193:SF0">
    <property type="entry name" value="TETRATRICOPEPTIDE REPEAT PROTEIN 27"/>
    <property type="match status" value="1"/>
</dbReference>
<dbReference type="InterPro" id="IPR019734">
    <property type="entry name" value="TPR_rpt"/>
</dbReference>
<keyword evidence="5" id="KW-1185">Reference proteome</keyword>
<dbReference type="InterPro" id="IPR044244">
    <property type="entry name" value="TTC27/Emw1"/>
</dbReference>
<comment type="caution">
    <text evidence="4">The sequence shown here is derived from an EMBL/GenBank/DDBJ whole genome shotgun (WGS) entry which is preliminary data.</text>
</comment>
<evidence type="ECO:0000256" key="2">
    <source>
        <dbReference type="ARBA" id="ARBA00022803"/>
    </source>
</evidence>
<dbReference type="Pfam" id="PF13176">
    <property type="entry name" value="TPR_7"/>
    <property type="match status" value="1"/>
</dbReference>
<feature type="repeat" description="TPR" evidence="3">
    <location>
        <begin position="474"/>
        <end position="507"/>
    </location>
</feature>
<evidence type="ECO:0000313" key="4">
    <source>
        <dbReference type="EMBL" id="OHT07587.1"/>
    </source>
</evidence>
<dbReference type="SUPFAM" id="SSF48452">
    <property type="entry name" value="TPR-like"/>
    <property type="match status" value="1"/>
</dbReference>
<dbReference type="AlphaFoldDB" id="A0A1J4K8P7"/>
<dbReference type="SMART" id="SM00028">
    <property type="entry name" value="TPR"/>
    <property type="match status" value="4"/>
</dbReference>
<gene>
    <name evidence="4" type="ORF">TRFO_05243</name>
</gene>
<dbReference type="EMBL" id="MLAK01000693">
    <property type="protein sequence ID" value="OHT07587.1"/>
    <property type="molecule type" value="Genomic_DNA"/>
</dbReference>
<dbReference type="OrthoDB" id="1936594at2759"/>
<dbReference type="GeneID" id="94827082"/>
<keyword evidence="1" id="KW-0677">Repeat</keyword>